<feature type="transmembrane region" description="Helical" evidence="1">
    <location>
        <begin position="58"/>
        <end position="76"/>
    </location>
</feature>
<keyword evidence="1" id="KW-0812">Transmembrane</keyword>
<protein>
    <submittedName>
        <fullName evidence="2">Uncharacterized protein</fullName>
    </submittedName>
</protein>
<reference evidence="2" key="1">
    <citation type="journal article" date="2015" name="Nature">
        <title>Complex archaea that bridge the gap between prokaryotes and eukaryotes.</title>
        <authorList>
            <person name="Spang A."/>
            <person name="Saw J.H."/>
            <person name="Jorgensen S.L."/>
            <person name="Zaremba-Niedzwiedzka K."/>
            <person name="Martijn J."/>
            <person name="Lind A.E."/>
            <person name="van Eijk R."/>
            <person name="Schleper C."/>
            <person name="Guy L."/>
            <person name="Ettema T.J."/>
        </authorList>
    </citation>
    <scope>NUCLEOTIDE SEQUENCE</scope>
</reference>
<name>A0A0F9GSF5_9ZZZZ</name>
<organism evidence="2">
    <name type="scientific">marine sediment metagenome</name>
    <dbReference type="NCBI Taxonomy" id="412755"/>
    <lineage>
        <taxon>unclassified sequences</taxon>
        <taxon>metagenomes</taxon>
        <taxon>ecological metagenomes</taxon>
    </lineage>
</organism>
<dbReference type="EMBL" id="LAZR01017115">
    <property type="protein sequence ID" value="KKM01735.1"/>
    <property type="molecule type" value="Genomic_DNA"/>
</dbReference>
<evidence type="ECO:0000313" key="2">
    <source>
        <dbReference type="EMBL" id="KKM01735.1"/>
    </source>
</evidence>
<comment type="caution">
    <text evidence="2">The sequence shown here is derived from an EMBL/GenBank/DDBJ whole genome shotgun (WGS) entry which is preliminary data.</text>
</comment>
<sequence length="151" mass="16236">MRHLRRISYSLLLRTRWRAATTTMWVHECNPLDGLLLAAFAVLAAYVAYTAYKLLSRLLFWAAHIMVAQAIALCLYKAGALAWGTGLCRALDYAAGGTLSGWANTSVVVHALREALSLDRVGAADDAFWSGALHAIADAGATVAQLLAFDA</sequence>
<dbReference type="AlphaFoldDB" id="A0A0F9GSF5"/>
<keyword evidence="1" id="KW-0472">Membrane</keyword>
<proteinExistence type="predicted"/>
<keyword evidence="1" id="KW-1133">Transmembrane helix</keyword>
<feature type="transmembrane region" description="Helical" evidence="1">
    <location>
        <begin position="34"/>
        <end position="52"/>
    </location>
</feature>
<evidence type="ECO:0000256" key="1">
    <source>
        <dbReference type="SAM" id="Phobius"/>
    </source>
</evidence>
<gene>
    <name evidence="2" type="ORF">LCGC14_1791480</name>
</gene>
<accession>A0A0F9GSF5</accession>